<accession>A0A6A4XC47</accession>
<dbReference type="EMBL" id="VIIS01000065">
    <property type="protein sequence ID" value="KAF0313900.1"/>
    <property type="molecule type" value="Genomic_DNA"/>
</dbReference>
<dbReference type="AlphaFoldDB" id="A0A6A4XC47"/>
<evidence type="ECO:0000313" key="1">
    <source>
        <dbReference type="EMBL" id="KAF0313900.1"/>
    </source>
</evidence>
<evidence type="ECO:0000313" key="2">
    <source>
        <dbReference type="Proteomes" id="UP000440578"/>
    </source>
</evidence>
<organism evidence="1 2">
    <name type="scientific">Amphibalanus amphitrite</name>
    <name type="common">Striped barnacle</name>
    <name type="synonym">Balanus amphitrite</name>
    <dbReference type="NCBI Taxonomy" id="1232801"/>
    <lineage>
        <taxon>Eukaryota</taxon>
        <taxon>Metazoa</taxon>
        <taxon>Ecdysozoa</taxon>
        <taxon>Arthropoda</taxon>
        <taxon>Crustacea</taxon>
        <taxon>Multicrustacea</taxon>
        <taxon>Cirripedia</taxon>
        <taxon>Thoracica</taxon>
        <taxon>Thoracicalcarea</taxon>
        <taxon>Balanomorpha</taxon>
        <taxon>Balanoidea</taxon>
        <taxon>Balanidae</taxon>
        <taxon>Amphibalaninae</taxon>
        <taxon>Amphibalanus</taxon>
    </lineage>
</organism>
<protein>
    <submittedName>
        <fullName evidence="1">Uncharacterized protein</fullName>
    </submittedName>
</protein>
<proteinExistence type="predicted"/>
<sequence>MIWCTTTTTWRRPPLRSLPMRWTQRRGERRWPSLPAAQQLPPPDAAGCRLIVRPVGCALRWCLGNRTNGARRQRNPPPPLPLLLPLLLPLPLQPALPPPQP</sequence>
<name>A0A6A4XC47_AMPAM</name>
<gene>
    <name evidence="1" type="ORF">FJT64_015575</name>
</gene>
<keyword evidence="2" id="KW-1185">Reference proteome</keyword>
<dbReference type="Proteomes" id="UP000440578">
    <property type="component" value="Unassembled WGS sequence"/>
</dbReference>
<reference evidence="1 2" key="1">
    <citation type="submission" date="2019-07" db="EMBL/GenBank/DDBJ databases">
        <title>Draft genome assembly of a fouling barnacle, Amphibalanus amphitrite (Darwin, 1854): The first reference genome for Thecostraca.</title>
        <authorList>
            <person name="Kim W."/>
        </authorList>
    </citation>
    <scope>NUCLEOTIDE SEQUENCE [LARGE SCALE GENOMIC DNA]</scope>
    <source>
        <strain evidence="1">SNU_AA5</strain>
        <tissue evidence="1">Soma without cirri and trophi</tissue>
    </source>
</reference>
<comment type="caution">
    <text evidence="1">The sequence shown here is derived from an EMBL/GenBank/DDBJ whole genome shotgun (WGS) entry which is preliminary data.</text>
</comment>